<evidence type="ECO:0000313" key="8">
    <source>
        <dbReference type="EMBL" id="SFM33758.1"/>
    </source>
</evidence>
<dbReference type="RefSeq" id="WP_322787892.1">
    <property type="nucleotide sequence ID" value="NZ_FOTY01000035.1"/>
</dbReference>
<comment type="similarity">
    <text evidence="1">Belongs to the 'phage' integrase family.</text>
</comment>
<keyword evidence="2" id="KW-0229">DNA integration</keyword>
<dbReference type="PANTHER" id="PTHR30349:SF41">
    <property type="entry name" value="INTEGRASE_RECOMBINASE PROTEIN MJ0367-RELATED"/>
    <property type="match status" value="1"/>
</dbReference>
<dbReference type="Pfam" id="PF00589">
    <property type="entry name" value="Phage_integrase"/>
    <property type="match status" value="1"/>
</dbReference>
<dbReference type="Pfam" id="PF02899">
    <property type="entry name" value="Phage_int_SAM_1"/>
    <property type="match status" value="1"/>
</dbReference>
<dbReference type="InterPro" id="IPR004107">
    <property type="entry name" value="Integrase_SAM-like_N"/>
</dbReference>
<reference evidence="8 9" key="1">
    <citation type="submission" date="2016-10" db="EMBL/GenBank/DDBJ databases">
        <authorList>
            <person name="de Groot N.N."/>
        </authorList>
    </citation>
    <scope>NUCLEOTIDE SEQUENCE [LARGE SCALE GENOMIC DNA]</scope>
    <source>
        <strain evidence="8 9">CGMCC 1.6134</strain>
    </source>
</reference>
<dbReference type="InterPro" id="IPR002104">
    <property type="entry name" value="Integrase_catalytic"/>
</dbReference>
<name>A0A1I4Q104_9BACI</name>
<keyword evidence="9" id="KW-1185">Reference proteome</keyword>
<gene>
    <name evidence="8" type="ORF">SAMN04488054_13511</name>
</gene>
<dbReference type="GO" id="GO:0003677">
    <property type="term" value="F:DNA binding"/>
    <property type="evidence" value="ECO:0007669"/>
    <property type="project" value="UniProtKB-UniRule"/>
</dbReference>
<dbReference type="STRING" id="266892.SAMN04488054_13511"/>
<dbReference type="GO" id="GO:0015074">
    <property type="term" value="P:DNA integration"/>
    <property type="evidence" value="ECO:0007669"/>
    <property type="project" value="UniProtKB-KW"/>
</dbReference>
<sequence>MVDTETRLVLNDYLLSLKMANKAPATINKYRLILEMFFRDMSTPLEALPMDEVFDWLEAYGQTKKEKTRALVLTTLSRFFAFCQAEDYIDRPLVKTRWRPTIPDSLPKYLDDAEVTRMKMSAETYSLRDRAIITFLLSSGCRRTEASMLNTADVSFSNRSAVVTGKGRKLREIHFSEECRLLLEAYLRTRSSPSDAAPMFLNRFGERLKPIGIYKVVRKLRKETGLPSDIGPHHLRHTFATQMLARGADLSFIGDEMGHTDLNTTRIYARIPTEDMKAAYQKIME</sequence>
<dbReference type="GO" id="GO:0006310">
    <property type="term" value="P:DNA recombination"/>
    <property type="evidence" value="ECO:0007669"/>
    <property type="project" value="UniProtKB-KW"/>
</dbReference>
<protein>
    <submittedName>
        <fullName evidence="8">Integrase/recombinase XerD</fullName>
    </submittedName>
</protein>
<evidence type="ECO:0000256" key="5">
    <source>
        <dbReference type="PROSITE-ProRule" id="PRU01248"/>
    </source>
</evidence>
<dbReference type="Gene3D" id="1.10.443.10">
    <property type="entry name" value="Intergrase catalytic core"/>
    <property type="match status" value="1"/>
</dbReference>
<dbReference type="PANTHER" id="PTHR30349">
    <property type="entry name" value="PHAGE INTEGRASE-RELATED"/>
    <property type="match status" value="1"/>
</dbReference>
<evidence type="ECO:0000259" key="7">
    <source>
        <dbReference type="PROSITE" id="PS51900"/>
    </source>
</evidence>
<keyword evidence="4" id="KW-0233">DNA recombination</keyword>
<proteinExistence type="inferred from homology"/>
<keyword evidence="3 5" id="KW-0238">DNA-binding</keyword>
<feature type="domain" description="Tyr recombinase" evidence="6">
    <location>
        <begin position="105"/>
        <end position="281"/>
    </location>
</feature>
<feature type="domain" description="Core-binding (CB)" evidence="7">
    <location>
        <begin position="4"/>
        <end position="84"/>
    </location>
</feature>
<dbReference type="Proteomes" id="UP000199668">
    <property type="component" value="Unassembled WGS sequence"/>
</dbReference>
<evidence type="ECO:0000256" key="1">
    <source>
        <dbReference type="ARBA" id="ARBA00008857"/>
    </source>
</evidence>
<dbReference type="InterPro" id="IPR011010">
    <property type="entry name" value="DNA_brk_join_enz"/>
</dbReference>
<accession>A0A1I4Q104</accession>
<evidence type="ECO:0000256" key="4">
    <source>
        <dbReference type="ARBA" id="ARBA00023172"/>
    </source>
</evidence>
<evidence type="ECO:0000256" key="3">
    <source>
        <dbReference type="ARBA" id="ARBA00023125"/>
    </source>
</evidence>
<dbReference type="SUPFAM" id="SSF56349">
    <property type="entry name" value="DNA breaking-rejoining enzymes"/>
    <property type="match status" value="1"/>
</dbReference>
<dbReference type="InterPro" id="IPR050090">
    <property type="entry name" value="Tyrosine_recombinase_XerCD"/>
</dbReference>
<dbReference type="PROSITE" id="PS51900">
    <property type="entry name" value="CB"/>
    <property type="match status" value="1"/>
</dbReference>
<dbReference type="InterPro" id="IPR013762">
    <property type="entry name" value="Integrase-like_cat_sf"/>
</dbReference>
<evidence type="ECO:0000313" key="9">
    <source>
        <dbReference type="Proteomes" id="UP000199668"/>
    </source>
</evidence>
<evidence type="ECO:0000259" key="6">
    <source>
        <dbReference type="PROSITE" id="PS51898"/>
    </source>
</evidence>
<dbReference type="InterPro" id="IPR044068">
    <property type="entry name" value="CB"/>
</dbReference>
<dbReference type="AlphaFoldDB" id="A0A1I4Q104"/>
<evidence type="ECO:0000256" key="2">
    <source>
        <dbReference type="ARBA" id="ARBA00022908"/>
    </source>
</evidence>
<organism evidence="8 9">
    <name type="scientific">Salibacterium qingdaonense</name>
    <dbReference type="NCBI Taxonomy" id="266892"/>
    <lineage>
        <taxon>Bacteria</taxon>
        <taxon>Bacillati</taxon>
        <taxon>Bacillota</taxon>
        <taxon>Bacilli</taxon>
        <taxon>Bacillales</taxon>
        <taxon>Bacillaceae</taxon>
    </lineage>
</organism>
<dbReference type="Gene3D" id="1.10.150.130">
    <property type="match status" value="1"/>
</dbReference>
<dbReference type="EMBL" id="FOTY01000035">
    <property type="protein sequence ID" value="SFM33758.1"/>
    <property type="molecule type" value="Genomic_DNA"/>
</dbReference>
<dbReference type="InterPro" id="IPR010998">
    <property type="entry name" value="Integrase_recombinase_N"/>
</dbReference>
<dbReference type="PROSITE" id="PS51898">
    <property type="entry name" value="TYR_RECOMBINASE"/>
    <property type="match status" value="1"/>
</dbReference>